<reference evidence="21 22" key="1">
    <citation type="submission" date="2025-04" db="UniProtKB">
        <authorList>
            <consortium name="RefSeq"/>
        </authorList>
    </citation>
    <scope>IDENTIFICATION</scope>
    <source>
        <tissue evidence="23">Thorax and Abdomen</tissue>
        <tissue evidence="21 22">Whole body</tissue>
    </source>
</reference>
<dbReference type="GeneID" id="107226835"/>
<dbReference type="RefSeq" id="XP_015523266.1">
    <property type="nucleotide sequence ID" value="XM_015667780.1"/>
</dbReference>
<dbReference type="PROSITE" id="PS50089">
    <property type="entry name" value="ZF_RING_2"/>
    <property type="match status" value="1"/>
</dbReference>
<dbReference type="GO" id="GO:0008270">
    <property type="term" value="F:zinc ion binding"/>
    <property type="evidence" value="ECO:0007669"/>
    <property type="project" value="UniProtKB-KW"/>
</dbReference>
<evidence type="ECO:0000313" key="23">
    <source>
        <dbReference type="RefSeq" id="XP_046598094.1"/>
    </source>
</evidence>
<dbReference type="EC" id="2.3.2.27" evidence="5"/>
<dbReference type="RefSeq" id="XP_015523267.1">
    <property type="nucleotide sequence ID" value="XM_015667781.1"/>
</dbReference>
<evidence type="ECO:0000256" key="14">
    <source>
        <dbReference type="ARBA" id="ARBA00022927"/>
    </source>
</evidence>
<gene>
    <name evidence="21 22 23" type="primary">LOC107226835</name>
</gene>
<evidence type="ECO:0000256" key="15">
    <source>
        <dbReference type="ARBA" id="ARBA00022989"/>
    </source>
</evidence>
<comment type="subcellular location">
    <subcellularLocation>
        <location evidence="2">Peroxisome membrane</location>
        <topology evidence="2">Multi-pass membrane protein</topology>
    </subcellularLocation>
</comment>
<evidence type="ECO:0000256" key="9">
    <source>
        <dbReference type="ARBA" id="ARBA00022692"/>
    </source>
</evidence>
<dbReference type="KEGG" id="nlo:107226835"/>
<dbReference type="CDD" id="cd16527">
    <property type="entry name" value="RING-HC_PEX10"/>
    <property type="match status" value="1"/>
</dbReference>
<evidence type="ECO:0000256" key="18">
    <source>
        <dbReference type="PROSITE-ProRule" id="PRU00175"/>
    </source>
</evidence>
<evidence type="ECO:0000256" key="4">
    <source>
        <dbReference type="ARBA" id="ARBA00008704"/>
    </source>
</evidence>
<dbReference type="PANTHER" id="PTHR23350">
    <property type="entry name" value="PEROXISOME ASSEMBLY PROTEIN 10"/>
    <property type="match status" value="1"/>
</dbReference>
<dbReference type="InterPro" id="IPR013083">
    <property type="entry name" value="Znf_RING/FYVE/PHD"/>
</dbReference>
<dbReference type="RefSeq" id="XP_046598094.1">
    <property type="nucleotide sequence ID" value="XM_046742138.1"/>
</dbReference>
<evidence type="ECO:0000313" key="20">
    <source>
        <dbReference type="Proteomes" id="UP000829291"/>
    </source>
</evidence>
<evidence type="ECO:0000313" key="22">
    <source>
        <dbReference type="RefSeq" id="XP_015523267.1"/>
    </source>
</evidence>
<comment type="pathway">
    <text evidence="3">Protein modification; protein ubiquitination.</text>
</comment>
<dbReference type="CTD" id="5192"/>
<keyword evidence="11 18" id="KW-0863">Zinc-finger</keyword>
<dbReference type="GO" id="GO:0005778">
    <property type="term" value="C:peroxisomal membrane"/>
    <property type="evidence" value="ECO:0007669"/>
    <property type="project" value="UniProtKB-SubCell"/>
</dbReference>
<proteinExistence type="inferred from homology"/>
<dbReference type="Proteomes" id="UP000829291">
    <property type="component" value="Chromosome 5"/>
</dbReference>
<evidence type="ECO:0000256" key="8">
    <source>
        <dbReference type="ARBA" id="ARBA00022679"/>
    </source>
</evidence>
<evidence type="ECO:0000256" key="1">
    <source>
        <dbReference type="ARBA" id="ARBA00000900"/>
    </source>
</evidence>
<evidence type="ECO:0000313" key="21">
    <source>
        <dbReference type="RefSeq" id="XP_015523266.1"/>
    </source>
</evidence>
<comment type="similarity">
    <text evidence="4">Belongs to the pex2/pex10/pex12 family.</text>
</comment>
<dbReference type="SMART" id="SM00184">
    <property type="entry name" value="RING"/>
    <property type="match status" value="1"/>
</dbReference>
<dbReference type="InterPro" id="IPR001841">
    <property type="entry name" value="Znf_RING"/>
</dbReference>
<name>A0A6J0C9N5_NEOLC</name>
<evidence type="ECO:0000256" key="16">
    <source>
        <dbReference type="ARBA" id="ARBA00023136"/>
    </source>
</evidence>
<organism evidence="20 22">
    <name type="scientific">Neodiprion lecontei</name>
    <name type="common">Redheaded pine sawfly</name>
    <dbReference type="NCBI Taxonomy" id="441921"/>
    <lineage>
        <taxon>Eukaryota</taxon>
        <taxon>Metazoa</taxon>
        <taxon>Ecdysozoa</taxon>
        <taxon>Arthropoda</taxon>
        <taxon>Hexapoda</taxon>
        <taxon>Insecta</taxon>
        <taxon>Pterygota</taxon>
        <taxon>Neoptera</taxon>
        <taxon>Endopterygota</taxon>
        <taxon>Hymenoptera</taxon>
        <taxon>Tenthredinoidea</taxon>
        <taxon>Diprionidae</taxon>
        <taxon>Diprioninae</taxon>
        <taxon>Neodiprion</taxon>
    </lineage>
</organism>
<evidence type="ECO:0000256" key="2">
    <source>
        <dbReference type="ARBA" id="ARBA00004585"/>
    </source>
</evidence>
<keyword evidence="8" id="KW-0808">Transferase</keyword>
<keyword evidence="14" id="KW-0653">Protein transport</keyword>
<comment type="catalytic activity">
    <reaction evidence="1">
        <text>S-ubiquitinyl-[E2 ubiquitin-conjugating enzyme]-L-cysteine + [acceptor protein]-L-lysine = [E2 ubiquitin-conjugating enzyme]-L-cysteine + N(6)-ubiquitinyl-[acceptor protein]-L-lysine.</text>
        <dbReference type="EC" id="2.3.2.27"/>
    </reaction>
</comment>
<dbReference type="Pfam" id="PF13639">
    <property type="entry name" value="zf-RING_2"/>
    <property type="match status" value="1"/>
</dbReference>
<dbReference type="PANTHER" id="PTHR23350:SF0">
    <property type="entry name" value="PEROXISOME BIOGENESIS FACTOR 10"/>
    <property type="match status" value="1"/>
</dbReference>
<evidence type="ECO:0000256" key="17">
    <source>
        <dbReference type="ARBA" id="ARBA00023140"/>
    </source>
</evidence>
<keyword evidence="17" id="KW-0576">Peroxisome</keyword>
<dbReference type="GO" id="GO:0061630">
    <property type="term" value="F:ubiquitin protein ligase activity"/>
    <property type="evidence" value="ECO:0007669"/>
    <property type="project" value="UniProtKB-EC"/>
</dbReference>
<evidence type="ECO:0000256" key="3">
    <source>
        <dbReference type="ARBA" id="ARBA00004906"/>
    </source>
</evidence>
<dbReference type="GO" id="GO:0016558">
    <property type="term" value="P:protein import into peroxisome matrix"/>
    <property type="evidence" value="ECO:0007669"/>
    <property type="project" value="InterPro"/>
</dbReference>
<keyword evidence="12" id="KW-0833">Ubl conjugation pathway</keyword>
<evidence type="ECO:0000256" key="10">
    <source>
        <dbReference type="ARBA" id="ARBA00022723"/>
    </source>
</evidence>
<keyword evidence="7" id="KW-0962">Peroxisome biogenesis</keyword>
<keyword evidence="13" id="KW-0862">Zinc</keyword>
<keyword evidence="15" id="KW-1133">Transmembrane helix</keyword>
<accession>A0A6J0C9N5</accession>
<dbReference type="AlphaFoldDB" id="A0A6J0C9N5"/>
<dbReference type="Pfam" id="PF04757">
    <property type="entry name" value="Pex2_Pex12"/>
    <property type="match status" value="1"/>
</dbReference>
<feature type="domain" description="RING-type" evidence="19">
    <location>
        <begin position="238"/>
        <end position="275"/>
    </location>
</feature>
<keyword evidence="10" id="KW-0479">Metal-binding</keyword>
<evidence type="ECO:0000256" key="12">
    <source>
        <dbReference type="ARBA" id="ARBA00022786"/>
    </source>
</evidence>
<dbReference type="InterPro" id="IPR006845">
    <property type="entry name" value="Pex_N"/>
</dbReference>
<evidence type="ECO:0000256" key="11">
    <source>
        <dbReference type="ARBA" id="ARBA00022771"/>
    </source>
</evidence>
<keyword evidence="20" id="KW-1185">Reference proteome</keyword>
<keyword evidence="9" id="KW-0812">Transmembrane</keyword>
<dbReference type="InterPro" id="IPR025654">
    <property type="entry name" value="PEX2/10"/>
</dbReference>
<keyword evidence="16" id="KW-0472">Membrane</keyword>
<dbReference type="InterPro" id="IPR017907">
    <property type="entry name" value="Znf_RING_CS"/>
</dbReference>
<sequence>MERVTPRGFRSKGANQAEILRARQRDDMFVTNLRENLSELMHKLGGSKLLLHIVQSELPAKFAYFIATTAMNNQTIGEEYTGIIQADLKALKVPSLAARTLAILLECFGEQVLIRILDRLLVSINNPGNELTPEAKSILNFSLTRLRTAIPIVILAHRGLFYILGRYYSLSKRIAGVDYIKVYGRRPAEGISWGLRLLGVATIAQCLLKLWSSRQLSASEEAKTVEITKGLGTDSRSCQLCLEVVPTTATPCGHLFCWQCISDWLAARPQCPLCREYAHPSRIIYLLNI</sequence>
<dbReference type="PROSITE" id="PS00518">
    <property type="entry name" value="ZF_RING_1"/>
    <property type="match status" value="1"/>
</dbReference>
<protein>
    <recommendedName>
        <fullName evidence="5">RING-type E3 ubiquitin transferase</fullName>
        <ecNumber evidence="5">2.3.2.27</ecNumber>
    </recommendedName>
</protein>
<evidence type="ECO:0000259" key="19">
    <source>
        <dbReference type="PROSITE" id="PS50089"/>
    </source>
</evidence>
<keyword evidence="6" id="KW-0813">Transport</keyword>
<dbReference type="OrthoDB" id="6270329at2759"/>
<dbReference type="Gene3D" id="3.30.40.10">
    <property type="entry name" value="Zinc/RING finger domain, C3HC4 (zinc finger)"/>
    <property type="match status" value="1"/>
</dbReference>
<dbReference type="SUPFAM" id="SSF57850">
    <property type="entry name" value="RING/U-box"/>
    <property type="match status" value="1"/>
</dbReference>
<evidence type="ECO:0000256" key="7">
    <source>
        <dbReference type="ARBA" id="ARBA00022593"/>
    </source>
</evidence>
<evidence type="ECO:0000256" key="5">
    <source>
        <dbReference type="ARBA" id="ARBA00012483"/>
    </source>
</evidence>
<evidence type="ECO:0000256" key="6">
    <source>
        <dbReference type="ARBA" id="ARBA00022448"/>
    </source>
</evidence>
<evidence type="ECO:0000256" key="13">
    <source>
        <dbReference type="ARBA" id="ARBA00022833"/>
    </source>
</evidence>